<dbReference type="InterPro" id="IPR050131">
    <property type="entry name" value="Peptidase_S8_subtilisin-like"/>
</dbReference>
<feature type="chain" id="PRO_5011584526" evidence="7">
    <location>
        <begin position="26"/>
        <end position="916"/>
    </location>
</feature>
<feature type="active site" description="Charge relay system" evidence="5">
    <location>
        <position position="416"/>
    </location>
</feature>
<accession>A0A1I6HE52</accession>
<proteinExistence type="inferred from homology"/>
<evidence type="ECO:0000259" key="8">
    <source>
        <dbReference type="Pfam" id="PF00082"/>
    </source>
</evidence>
<feature type="region of interest" description="Disordered" evidence="6">
    <location>
        <begin position="391"/>
        <end position="411"/>
    </location>
</feature>
<dbReference type="GO" id="GO:0006508">
    <property type="term" value="P:proteolysis"/>
    <property type="evidence" value="ECO:0007669"/>
    <property type="project" value="UniProtKB-KW"/>
</dbReference>
<sequence>MIYRGTYSRFAPVSMLLAASVLLSACGGGGGGGSDGGSSGDADLADLSGIIDIAADTRVDRDYADLWQANDSGWQGITRNDSPETAQLLPVPAVVSGYLSASPGTYDNGLVFPDDGLDYYHAPLEPDDNVFLQVFPATDGSPENIGLSVTIDGQELCQNGVCTQAEGYGMSLPRSLAEGDSEIRIAVTGGEPVRYVLTLAPLGGVLSSNAAWPEPALAVNEAIVTMDQVTVQSSSATALGQRPDVQVLRSIGPRTLHLRRPETAMAQSASGSAESDPRQATVDWIRELRAETGAVVEPNYLFRLLATDPASNVPGYSNPDNRWNLDMIRMAEAWGLTVNSGAGTGVGVAVMDTGLFSPTPGSYGPWHDDLDTNVIGQSQVEQLDFVSRDYDVDSSPGRDVNPATPPTPGSAMTSFHGTHVGGIIAAEDNTSGTVGVADDSTLFPYRVLGVNKDTGEDGSGTVADLVDAINAAVARNDIDVINLSLGGLPDLNSLKQATDAALAQGILVVAAGGNSGNASAVYPAANRGVVGVGAVSLSGALASYSNFGQSVDLVAPGGDVGSGADGIYNAWCDVAGSDAICGADNVDSWSSGYAYLAGTSMAAPHVTGVYALMHRLAEGSGVPMAQDRFRALMIDGRLTTTVDPLLNYDLAVHGAGLLDAYLSLEATLSGDFPTVVSAHPRVLFLDADARDVPVALEILSPTVSSGLDITGTVSVPDWITVTDANGNALAASQSLPSGLTLSVNESALPSGRLATGLVTIPYGTDNRVLNIPVTVQVPDDTVDRAAGRHYVLLIDIDDSGDDNSRQLVSTVQSGQYPFSFNDVEPGQYLLVAGTDLDNNGIICENGEACAEYPVTGSPQPISVGDNGISGLDMTTSFQRPTLAEMGLPRYGFEGYRIPEGGSPSSGNNPAKEVSLP</sequence>
<dbReference type="EMBL" id="FOYW01000001">
    <property type="protein sequence ID" value="SFR52763.1"/>
    <property type="molecule type" value="Genomic_DNA"/>
</dbReference>
<evidence type="ECO:0000256" key="2">
    <source>
        <dbReference type="ARBA" id="ARBA00022670"/>
    </source>
</evidence>
<dbReference type="SUPFAM" id="SSF52743">
    <property type="entry name" value="Subtilisin-like"/>
    <property type="match status" value="1"/>
</dbReference>
<keyword evidence="2 5" id="KW-0645">Protease</keyword>
<keyword evidence="3 5" id="KW-0378">Hydrolase</keyword>
<dbReference type="RefSeq" id="WP_092009692.1">
    <property type="nucleotide sequence ID" value="NZ_FOYW01000001.1"/>
</dbReference>
<dbReference type="Pfam" id="PF00082">
    <property type="entry name" value="Peptidase_S8"/>
    <property type="match status" value="1"/>
</dbReference>
<dbReference type="OrthoDB" id="9790784at2"/>
<dbReference type="InterPro" id="IPR036852">
    <property type="entry name" value="Peptidase_S8/S53_dom_sf"/>
</dbReference>
<feature type="active site" description="Charge relay system" evidence="5">
    <location>
        <position position="352"/>
    </location>
</feature>
<evidence type="ECO:0000256" key="6">
    <source>
        <dbReference type="SAM" id="MobiDB-lite"/>
    </source>
</evidence>
<dbReference type="GO" id="GO:0004252">
    <property type="term" value="F:serine-type endopeptidase activity"/>
    <property type="evidence" value="ECO:0007669"/>
    <property type="project" value="UniProtKB-UniRule"/>
</dbReference>
<feature type="domain" description="Peptidase S8/S53" evidence="8">
    <location>
        <begin position="343"/>
        <end position="634"/>
    </location>
</feature>
<dbReference type="InterPro" id="IPR000209">
    <property type="entry name" value="Peptidase_S8/S53_dom"/>
</dbReference>
<evidence type="ECO:0000256" key="1">
    <source>
        <dbReference type="ARBA" id="ARBA00011073"/>
    </source>
</evidence>
<dbReference type="PROSITE" id="PS00138">
    <property type="entry name" value="SUBTILASE_SER"/>
    <property type="match status" value="1"/>
</dbReference>
<gene>
    <name evidence="9" type="ORF">SAMN05216203_1157</name>
</gene>
<evidence type="ECO:0000313" key="9">
    <source>
        <dbReference type="EMBL" id="SFR52763.1"/>
    </source>
</evidence>
<dbReference type="InterPro" id="IPR023828">
    <property type="entry name" value="Peptidase_S8_Ser-AS"/>
</dbReference>
<dbReference type="PROSITE" id="PS51892">
    <property type="entry name" value="SUBTILASE"/>
    <property type="match status" value="1"/>
</dbReference>
<dbReference type="STRING" id="650891.SAMN05216203_1157"/>
<dbReference type="InterPro" id="IPR022398">
    <property type="entry name" value="Peptidase_S8_His-AS"/>
</dbReference>
<dbReference type="InterPro" id="IPR015500">
    <property type="entry name" value="Peptidase_S8_subtilisin-rel"/>
</dbReference>
<dbReference type="Gene3D" id="3.40.50.200">
    <property type="entry name" value="Peptidase S8/S53 domain"/>
    <property type="match status" value="1"/>
</dbReference>
<dbReference type="PRINTS" id="PR00723">
    <property type="entry name" value="SUBTILISIN"/>
</dbReference>
<dbReference type="PROSITE" id="PS00137">
    <property type="entry name" value="SUBTILASE_HIS"/>
    <property type="match status" value="1"/>
</dbReference>
<dbReference type="AlphaFoldDB" id="A0A1I6HE52"/>
<feature type="region of interest" description="Disordered" evidence="6">
    <location>
        <begin position="896"/>
        <end position="916"/>
    </location>
</feature>
<evidence type="ECO:0000256" key="5">
    <source>
        <dbReference type="PROSITE-ProRule" id="PRU01240"/>
    </source>
</evidence>
<keyword evidence="4 5" id="KW-0720">Serine protease</keyword>
<dbReference type="PANTHER" id="PTHR43806">
    <property type="entry name" value="PEPTIDASE S8"/>
    <property type="match status" value="1"/>
</dbReference>
<dbReference type="Proteomes" id="UP000198644">
    <property type="component" value="Unassembled WGS sequence"/>
</dbReference>
<feature type="signal peptide" evidence="7">
    <location>
        <begin position="1"/>
        <end position="25"/>
    </location>
</feature>
<evidence type="ECO:0000256" key="4">
    <source>
        <dbReference type="ARBA" id="ARBA00022825"/>
    </source>
</evidence>
<comment type="similarity">
    <text evidence="1 5">Belongs to the peptidase S8 family.</text>
</comment>
<evidence type="ECO:0000313" key="10">
    <source>
        <dbReference type="Proteomes" id="UP000198644"/>
    </source>
</evidence>
<reference evidence="9 10" key="1">
    <citation type="submission" date="2016-10" db="EMBL/GenBank/DDBJ databases">
        <authorList>
            <person name="de Groot N.N."/>
        </authorList>
    </citation>
    <scope>NUCLEOTIDE SEQUENCE [LARGE SCALE GENOMIC DNA]</scope>
    <source>
        <strain evidence="9 10">CGMCC 1.9167</strain>
    </source>
</reference>
<protein>
    <submittedName>
        <fullName evidence="9">Serine protease</fullName>
    </submittedName>
</protein>
<keyword evidence="7" id="KW-0732">Signal</keyword>
<keyword evidence="10" id="KW-1185">Reference proteome</keyword>
<organism evidence="9 10">
    <name type="scientific">Marinobacter daqiaonensis</name>
    <dbReference type="NCBI Taxonomy" id="650891"/>
    <lineage>
        <taxon>Bacteria</taxon>
        <taxon>Pseudomonadati</taxon>
        <taxon>Pseudomonadota</taxon>
        <taxon>Gammaproteobacteria</taxon>
        <taxon>Pseudomonadales</taxon>
        <taxon>Marinobacteraceae</taxon>
        <taxon>Marinobacter</taxon>
    </lineage>
</organism>
<name>A0A1I6HE52_9GAMM</name>
<dbReference type="PROSITE" id="PS51257">
    <property type="entry name" value="PROKAR_LIPOPROTEIN"/>
    <property type="match status" value="1"/>
</dbReference>
<evidence type="ECO:0000256" key="3">
    <source>
        <dbReference type="ARBA" id="ARBA00022801"/>
    </source>
</evidence>
<evidence type="ECO:0000256" key="7">
    <source>
        <dbReference type="SAM" id="SignalP"/>
    </source>
</evidence>
<dbReference type="PANTHER" id="PTHR43806:SF11">
    <property type="entry name" value="CEREVISIN-RELATED"/>
    <property type="match status" value="1"/>
</dbReference>
<feature type="active site" description="Charge relay system" evidence="5">
    <location>
        <position position="600"/>
    </location>
</feature>